<dbReference type="InterPro" id="IPR024311">
    <property type="entry name" value="Lipocalin-like"/>
</dbReference>
<dbReference type="Pfam" id="PF13648">
    <property type="entry name" value="Lipocalin_4"/>
    <property type="match status" value="1"/>
</dbReference>
<organism evidence="2">
    <name type="scientific">marine metagenome</name>
    <dbReference type="NCBI Taxonomy" id="408172"/>
    <lineage>
        <taxon>unclassified sequences</taxon>
        <taxon>metagenomes</taxon>
        <taxon>ecological metagenomes</taxon>
    </lineage>
</organism>
<reference evidence="2" key="1">
    <citation type="submission" date="2018-05" db="EMBL/GenBank/DDBJ databases">
        <authorList>
            <person name="Lanie J.A."/>
            <person name="Ng W.-L."/>
            <person name="Kazmierczak K.M."/>
            <person name="Andrzejewski T.M."/>
            <person name="Davidsen T.M."/>
            <person name="Wayne K.J."/>
            <person name="Tettelin H."/>
            <person name="Glass J.I."/>
            <person name="Rusch D."/>
            <person name="Podicherti R."/>
            <person name="Tsui H.-C.T."/>
            <person name="Winkler M.E."/>
        </authorList>
    </citation>
    <scope>NUCLEOTIDE SEQUENCE</scope>
</reference>
<proteinExistence type="predicted"/>
<evidence type="ECO:0000259" key="1">
    <source>
        <dbReference type="Pfam" id="PF13648"/>
    </source>
</evidence>
<gene>
    <name evidence="2" type="ORF">METZ01_LOCUS155066</name>
</gene>
<accession>A0A382AM45</accession>
<dbReference type="AlphaFoldDB" id="A0A382AM45"/>
<feature type="domain" description="Lipocalin-like" evidence="1">
    <location>
        <begin position="37"/>
        <end position="117"/>
    </location>
</feature>
<protein>
    <recommendedName>
        <fullName evidence="1">Lipocalin-like domain-containing protein</fullName>
    </recommendedName>
</protein>
<name>A0A382AM45_9ZZZZ</name>
<feature type="non-terminal residue" evidence="2">
    <location>
        <position position="127"/>
    </location>
</feature>
<sequence>MYNSPINIMKKQTFSIRFGIITLLIVFIHAQENRDGLVGTWEFKSMTTIHYSEPKQVEIIYSGEKNNETLTFNQGGSFTYKGVSNGEQDNDTGSWITENNKLIIDLKNVKTISKYKILDNALTIIIH</sequence>
<dbReference type="EMBL" id="UINC01025850">
    <property type="protein sequence ID" value="SVB02212.1"/>
    <property type="molecule type" value="Genomic_DNA"/>
</dbReference>
<evidence type="ECO:0000313" key="2">
    <source>
        <dbReference type="EMBL" id="SVB02212.1"/>
    </source>
</evidence>
<feature type="non-terminal residue" evidence="2">
    <location>
        <position position="1"/>
    </location>
</feature>